<organism evidence="1 2">
    <name type="scientific">Tanacetum coccineum</name>
    <dbReference type="NCBI Taxonomy" id="301880"/>
    <lineage>
        <taxon>Eukaryota</taxon>
        <taxon>Viridiplantae</taxon>
        <taxon>Streptophyta</taxon>
        <taxon>Embryophyta</taxon>
        <taxon>Tracheophyta</taxon>
        <taxon>Spermatophyta</taxon>
        <taxon>Magnoliopsida</taxon>
        <taxon>eudicotyledons</taxon>
        <taxon>Gunneridae</taxon>
        <taxon>Pentapetalae</taxon>
        <taxon>asterids</taxon>
        <taxon>campanulids</taxon>
        <taxon>Asterales</taxon>
        <taxon>Asteraceae</taxon>
        <taxon>Asteroideae</taxon>
        <taxon>Anthemideae</taxon>
        <taxon>Anthemidinae</taxon>
        <taxon>Tanacetum</taxon>
    </lineage>
</organism>
<evidence type="ECO:0000313" key="2">
    <source>
        <dbReference type="Proteomes" id="UP001151760"/>
    </source>
</evidence>
<keyword evidence="2" id="KW-1185">Reference proteome</keyword>
<reference evidence="1" key="1">
    <citation type="journal article" date="2022" name="Int. J. Mol. Sci.">
        <title>Draft Genome of Tanacetum Coccineum: Genomic Comparison of Closely Related Tanacetum-Family Plants.</title>
        <authorList>
            <person name="Yamashiro T."/>
            <person name="Shiraishi A."/>
            <person name="Nakayama K."/>
            <person name="Satake H."/>
        </authorList>
    </citation>
    <scope>NUCLEOTIDE SEQUENCE</scope>
</reference>
<gene>
    <name evidence="1" type="ORF">Tco_0678036</name>
</gene>
<comment type="caution">
    <text evidence="1">The sequence shown here is derived from an EMBL/GenBank/DDBJ whole genome shotgun (WGS) entry which is preliminary data.</text>
</comment>
<name>A0ABQ4XEH5_9ASTR</name>
<protein>
    <submittedName>
        <fullName evidence="1">Uncharacterized protein</fullName>
    </submittedName>
</protein>
<accession>A0ABQ4XEH5</accession>
<sequence>MLLPVVVAVDNTAGSTCRIRAEHNQVGCKHPATEHYKLLPCAQRYPGLSTRALKNKGVFSVIVDVPDEDCKQSLPAEFQDFNGGLVAFGGSEMVTSLVR</sequence>
<reference evidence="1" key="2">
    <citation type="submission" date="2022-01" db="EMBL/GenBank/DDBJ databases">
        <authorList>
            <person name="Yamashiro T."/>
            <person name="Shiraishi A."/>
            <person name="Satake H."/>
            <person name="Nakayama K."/>
        </authorList>
    </citation>
    <scope>NUCLEOTIDE SEQUENCE</scope>
</reference>
<proteinExistence type="predicted"/>
<dbReference type="Proteomes" id="UP001151760">
    <property type="component" value="Unassembled WGS sequence"/>
</dbReference>
<evidence type="ECO:0000313" key="1">
    <source>
        <dbReference type="EMBL" id="GJS63472.1"/>
    </source>
</evidence>
<dbReference type="EMBL" id="BQNB010009434">
    <property type="protein sequence ID" value="GJS63472.1"/>
    <property type="molecule type" value="Genomic_DNA"/>
</dbReference>